<dbReference type="GO" id="GO:0043124">
    <property type="term" value="P:negative regulation of canonical NF-kappaB signal transduction"/>
    <property type="evidence" value="ECO:0007669"/>
    <property type="project" value="InterPro"/>
</dbReference>
<evidence type="ECO:0000256" key="7">
    <source>
        <dbReference type="SAM" id="MobiDB-lite"/>
    </source>
</evidence>
<reference evidence="8 9" key="1">
    <citation type="journal article" date="2008" name="PLoS Genet.">
        <title>Genomic islands in the pathogenic filamentous fungus Aspergillus fumigatus.</title>
        <authorList>
            <person name="Fedorova N.D."/>
            <person name="Khaldi N."/>
            <person name="Joardar V.S."/>
            <person name="Maiti R."/>
            <person name="Amedeo P."/>
            <person name="Anderson M.J."/>
            <person name="Crabtree J."/>
            <person name="Silva J.C."/>
            <person name="Badger J.H."/>
            <person name="Albarraq A."/>
            <person name="Angiuoli S."/>
            <person name="Bussey H."/>
            <person name="Bowyer P."/>
            <person name="Cotty P.J."/>
            <person name="Dyer P.S."/>
            <person name="Egan A."/>
            <person name="Galens K."/>
            <person name="Fraser-Liggett C.M."/>
            <person name="Haas B.J."/>
            <person name="Inman J.M."/>
            <person name="Kent R."/>
            <person name="Lemieux S."/>
            <person name="Malavazi I."/>
            <person name="Orvis J."/>
            <person name="Roemer T."/>
            <person name="Ronning C.M."/>
            <person name="Sundaram J.P."/>
            <person name="Sutton G."/>
            <person name="Turner G."/>
            <person name="Venter J.C."/>
            <person name="White O.R."/>
            <person name="Whitty B.R."/>
            <person name="Youngman P."/>
            <person name="Wolfe K.H."/>
            <person name="Goldman G.H."/>
            <person name="Wortman J.R."/>
            <person name="Jiang B."/>
            <person name="Denning D.W."/>
            <person name="Nierman W.C."/>
        </authorList>
    </citation>
    <scope>NUCLEOTIDE SEQUENCE [LARGE SCALE GENOMIC DNA]</scope>
    <source>
        <strain evidence="9">ATCC 1007 / CBS 513.65 / DSM 816 / NCTC 3887 / NRRL 1</strain>
    </source>
</reference>
<dbReference type="PANTHER" id="PTHR15263">
    <property type="entry name" value="I-KAPPA-B-LIKE PROTEIN IKBL"/>
    <property type="match status" value="1"/>
</dbReference>
<feature type="compositionally biased region" description="Basic residues" evidence="7">
    <location>
        <begin position="47"/>
        <end position="70"/>
    </location>
</feature>
<evidence type="ECO:0000256" key="3">
    <source>
        <dbReference type="ARBA" id="ARBA00022737"/>
    </source>
</evidence>
<comment type="subcellular location">
    <subcellularLocation>
        <location evidence="1">Nucleus</location>
    </subcellularLocation>
</comment>
<evidence type="ECO:0008006" key="10">
    <source>
        <dbReference type="Google" id="ProtNLM"/>
    </source>
</evidence>
<keyword evidence="3" id="KW-0677">Repeat</keyword>
<evidence type="ECO:0000313" key="8">
    <source>
        <dbReference type="EMBL" id="EAW14072.1"/>
    </source>
</evidence>
<organism evidence="8 9">
    <name type="scientific">Aspergillus clavatus (strain ATCC 1007 / CBS 513.65 / DSM 816 / NCTC 3887 / NRRL 1 / QM 1276 / 107)</name>
    <dbReference type="NCBI Taxonomy" id="344612"/>
    <lineage>
        <taxon>Eukaryota</taxon>
        <taxon>Fungi</taxon>
        <taxon>Dikarya</taxon>
        <taxon>Ascomycota</taxon>
        <taxon>Pezizomycotina</taxon>
        <taxon>Eurotiomycetes</taxon>
        <taxon>Eurotiomycetidae</taxon>
        <taxon>Eurotiales</taxon>
        <taxon>Aspergillaceae</taxon>
        <taxon>Aspergillus</taxon>
        <taxon>Aspergillus subgen. Fumigati</taxon>
    </lineage>
</organism>
<dbReference type="STRING" id="344612.A1C6Q1"/>
<dbReference type="RefSeq" id="XP_001275498.1">
    <property type="nucleotide sequence ID" value="XM_001275497.1"/>
</dbReference>
<dbReference type="GeneID" id="4708272"/>
<keyword evidence="2" id="KW-0597">Phosphoprotein</keyword>
<feature type="coiled-coil region" evidence="6">
    <location>
        <begin position="151"/>
        <end position="178"/>
    </location>
</feature>
<evidence type="ECO:0000256" key="4">
    <source>
        <dbReference type="ARBA" id="ARBA00023043"/>
    </source>
</evidence>
<feature type="region of interest" description="Disordered" evidence="7">
    <location>
        <begin position="1"/>
        <end position="86"/>
    </location>
</feature>
<evidence type="ECO:0000256" key="1">
    <source>
        <dbReference type="ARBA" id="ARBA00004123"/>
    </source>
</evidence>
<dbReference type="eggNOG" id="ENOG502RZ7A">
    <property type="taxonomic scope" value="Eukaryota"/>
</dbReference>
<dbReference type="KEGG" id="act:ACLA_071050"/>
<dbReference type="EMBL" id="DS027045">
    <property type="protein sequence ID" value="EAW14072.1"/>
    <property type="molecule type" value="Genomic_DNA"/>
</dbReference>
<keyword evidence="5" id="KW-0539">Nucleus</keyword>
<dbReference type="HOGENOM" id="CLU_043194_0_0_1"/>
<evidence type="ECO:0000256" key="5">
    <source>
        <dbReference type="ARBA" id="ARBA00023242"/>
    </source>
</evidence>
<dbReference type="OMA" id="MWEKTHQ"/>
<dbReference type="PANTHER" id="PTHR15263:SF1">
    <property type="entry name" value="NF-KAPPA-B INHIBITOR-LIKE PROTEIN 1"/>
    <property type="match status" value="1"/>
</dbReference>
<protein>
    <recommendedName>
        <fullName evidence="10">DnaJ domain protein</fullName>
    </recommendedName>
</protein>
<accession>A1C6Q1</accession>
<dbReference type="VEuPathDB" id="FungiDB:ACLA_071050"/>
<dbReference type="AlphaFoldDB" id="A1C6Q1"/>
<sequence>METPPTMDNKQDPDQPAQEDEYTRSSGKRKFRFKSSSRHRSDAPSSHSHRHHHSHSHRPSKRHKHKHAAKRSPSPDPANPSNLSADAAFRESLFDALGDDEGAAYWESVYGQPIHRYAVPSVPKGPNGELEQMSDEEYAAYVRSRMWERTREGMLEEQERLRAERARHRKRQDQSEAEARERMRFDRAMEESLRRGRERRAVKAWRAVWEEYQLAWEDVIRGVGAVAAGGGGKKRFRDLVFWPVESGKRRDVSREAVEEFMRRAPGSEAQTEDAPGGEDDSSDLLAVLKAERIRWHPDKIQHRYGALGIDETEMRSVTEVFQIIDQMWNETRAKQS</sequence>
<dbReference type="Proteomes" id="UP000006701">
    <property type="component" value="Unassembled WGS sequence"/>
</dbReference>
<dbReference type="GO" id="GO:0005634">
    <property type="term" value="C:nucleus"/>
    <property type="evidence" value="ECO:0007669"/>
    <property type="project" value="UniProtKB-SubCell"/>
</dbReference>
<evidence type="ECO:0000256" key="6">
    <source>
        <dbReference type="SAM" id="Coils"/>
    </source>
</evidence>
<dbReference type="OrthoDB" id="412109at2759"/>
<gene>
    <name evidence="8" type="ORF">ACLA_071050</name>
</gene>
<evidence type="ECO:0000256" key="2">
    <source>
        <dbReference type="ARBA" id="ARBA00022553"/>
    </source>
</evidence>
<name>A1C6Q1_ASPCL</name>
<keyword evidence="9" id="KW-1185">Reference proteome</keyword>
<keyword evidence="4" id="KW-0040">ANK repeat</keyword>
<feature type="compositionally biased region" description="Basic residues" evidence="7">
    <location>
        <begin position="26"/>
        <end position="38"/>
    </location>
</feature>
<evidence type="ECO:0000313" key="9">
    <source>
        <dbReference type="Proteomes" id="UP000006701"/>
    </source>
</evidence>
<feature type="region of interest" description="Disordered" evidence="7">
    <location>
        <begin position="261"/>
        <end position="281"/>
    </location>
</feature>
<dbReference type="InterPro" id="IPR038753">
    <property type="entry name" value="NFKBIL1"/>
</dbReference>
<keyword evidence="6" id="KW-0175">Coiled coil</keyword>
<proteinExistence type="predicted"/>